<evidence type="ECO:0000256" key="3">
    <source>
        <dbReference type="ARBA" id="ARBA00023015"/>
    </source>
</evidence>
<dbReference type="InterPro" id="IPR027417">
    <property type="entry name" value="P-loop_NTPase"/>
</dbReference>
<dbReference type="InterPro" id="IPR058031">
    <property type="entry name" value="AAA_lid_NorR"/>
</dbReference>
<dbReference type="InterPro" id="IPR025944">
    <property type="entry name" value="Sigma_54_int_dom_CS"/>
</dbReference>
<dbReference type="GO" id="GO:0005524">
    <property type="term" value="F:ATP binding"/>
    <property type="evidence" value="ECO:0007669"/>
    <property type="project" value="UniProtKB-KW"/>
</dbReference>
<evidence type="ECO:0000313" key="7">
    <source>
        <dbReference type="EMBL" id="SUZ82064.1"/>
    </source>
</evidence>
<dbReference type="InterPro" id="IPR003593">
    <property type="entry name" value="AAA+_ATPase"/>
</dbReference>
<dbReference type="SUPFAM" id="SSF46689">
    <property type="entry name" value="Homeodomain-like"/>
    <property type="match status" value="1"/>
</dbReference>
<dbReference type="Gene3D" id="1.10.8.60">
    <property type="match status" value="1"/>
</dbReference>
<dbReference type="InterPro" id="IPR002078">
    <property type="entry name" value="Sigma_54_int"/>
</dbReference>
<dbReference type="InterPro" id="IPR009057">
    <property type="entry name" value="Homeodomain-like_sf"/>
</dbReference>
<dbReference type="Pfam" id="PF00158">
    <property type="entry name" value="Sigma54_activat"/>
    <property type="match status" value="1"/>
</dbReference>
<sequence length="478" mass="53420">MNSSINTSAASKKNLAEESVSIDSSVEMHKRVFSVLVIDFERSLRDFLKKGLTPFCTMLKLVSNVEEAEELLKHYHFDLLIAEISGQGQQGVEHLNSLLKNTKSKVIFTSNETDVDTVLAALRMGAVEFLQKPFRMEQMLASVQQVTQRIGQKKEDEASFPNNTETIDLTLGGMIGRCEIMKDMCEVIGQIAPTPSSVLLEGESGTGKEMVANTIHLMSGRSGLFVPVHCATISPQLLESELFGHAKGAFTGAHQAREGLFHHAIGGTLFLDEIGEMPLEMQVKLLRFMEEGTIRRVGENQESPVEVRIICATNRTLAEEVKAGNFREDLFFRINVLMIHLPPLRERSEDIPLLAQHFSEELAPKLKRTPLEFSKADLTFFNNYNWPGNVRELKNVVERSMLLNRSLEECYQAGSTIDCLVPPALNGRTEELELCEVEKNHILKVLNGVDGNKSAASRLLGIARKTLDRKLKDWNAEL</sequence>
<evidence type="ECO:0000256" key="4">
    <source>
        <dbReference type="ARBA" id="ARBA00023163"/>
    </source>
</evidence>
<protein>
    <recommendedName>
        <fullName evidence="8">Sigma-54 factor interaction domain-containing protein</fullName>
    </recommendedName>
</protein>
<dbReference type="SMART" id="SM00448">
    <property type="entry name" value="REC"/>
    <property type="match status" value="1"/>
</dbReference>
<dbReference type="PROSITE" id="PS00688">
    <property type="entry name" value="SIGMA54_INTERACT_3"/>
    <property type="match status" value="1"/>
</dbReference>
<dbReference type="SMART" id="SM00382">
    <property type="entry name" value="AAA"/>
    <property type="match status" value="1"/>
</dbReference>
<dbReference type="SUPFAM" id="SSF52172">
    <property type="entry name" value="CheY-like"/>
    <property type="match status" value="1"/>
</dbReference>
<dbReference type="PROSITE" id="PS50110">
    <property type="entry name" value="RESPONSE_REGULATORY"/>
    <property type="match status" value="1"/>
</dbReference>
<dbReference type="PANTHER" id="PTHR32071:SF91">
    <property type="entry name" value="TUNGSTATE-RESPONSIVE TWO COMPONENT SIGMA54-DEPENDENT SIGNAL TRANSDUCTION SYSTEM RESPONSE REGULATOR FIS FAMILY"/>
    <property type="match status" value="1"/>
</dbReference>
<dbReference type="PRINTS" id="PR01590">
    <property type="entry name" value="HTHFIS"/>
</dbReference>
<dbReference type="CDD" id="cd00009">
    <property type="entry name" value="AAA"/>
    <property type="match status" value="1"/>
</dbReference>
<keyword evidence="2" id="KW-0067">ATP-binding</keyword>
<proteinExistence type="predicted"/>
<reference evidence="7" key="1">
    <citation type="submission" date="2018-05" db="EMBL/GenBank/DDBJ databases">
        <authorList>
            <person name="Lanie J.A."/>
            <person name="Ng W.-L."/>
            <person name="Kazmierczak K.M."/>
            <person name="Andrzejewski T.M."/>
            <person name="Davidsen T.M."/>
            <person name="Wayne K.J."/>
            <person name="Tettelin H."/>
            <person name="Glass J.I."/>
            <person name="Rusch D."/>
            <person name="Podicherti R."/>
            <person name="Tsui H.-C.T."/>
            <person name="Winkler M.E."/>
        </authorList>
    </citation>
    <scope>NUCLEOTIDE SEQUENCE</scope>
</reference>
<dbReference type="FunFam" id="3.40.50.300:FF:000006">
    <property type="entry name" value="DNA-binding transcriptional regulator NtrC"/>
    <property type="match status" value="1"/>
</dbReference>
<accession>A0A381QSX0</accession>
<dbReference type="CDD" id="cd00156">
    <property type="entry name" value="REC"/>
    <property type="match status" value="1"/>
</dbReference>
<dbReference type="Pfam" id="PF02954">
    <property type="entry name" value="HTH_8"/>
    <property type="match status" value="1"/>
</dbReference>
<feature type="domain" description="Sigma-54 factor interaction" evidence="5">
    <location>
        <begin position="174"/>
        <end position="402"/>
    </location>
</feature>
<organism evidence="7">
    <name type="scientific">marine metagenome</name>
    <dbReference type="NCBI Taxonomy" id="408172"/>
    <lineage>
        <taxon>unclassified sequences</taxon>
        <taxon>metagenomes</taxon>
        <taxon>ecological metagenomes</taxon>
    </lineage>
</organism>
<keyword evidence="1" id="KW-0547">Nucleotide-binding</keyword>
<dbReference type="GO" id="GO:0043565">
    <property type="term" value="F:sequence-specific DNA binding"/>
    <property type="evidence" value="ECO:0007669"/>
    <property type="project" value="InterPro"/>
</dbReference>
<evidence type="ECO:0000256" key="1">
    <source>
        <dbReference type="ARBA" id="ARBA00022741"/>
    </source>
</evidence>
<dbReference type="PANTHER" id="PTHR32071">
    <property type="entry name" value="TRANSCRIPTIONAL REGULATORY PROTEIN"/>
    <property type="match status" value="1"/>
</dbReference>
<dbReference type="Gene3D" id="3.40.50.2300">
    <property type="match status" value="1"/>
</dbReference>
<dbReference type="Gene3D" id="3.40.50.300">
    <property type="entry name" value="P-loop containing nucleotide triphosphate hydrolases"/>
    <property type="match status" value="1"/>
</dbReference>
<dbReference type="InterPro" id="IPR025662">
    <property type="entry name" value="Sigma_54_int_dom_ATP-bd_1"/>
</dbReference>
<dbReference type="InterPro" id="IPR002197">
    <property type="entry name" value="HTH_Fis"/>
</dbReference>
<dbReference type="Gene3D" id="1.10.10.60">
    <property type="entry name" value="Homeodomain-like"/>
    <property type="match status" value="1"/>
</dbReference>
<dbReference type="InterPro" id="IPR001789">
    <property type="entry name" value="Sig_transdc_resp-reg_receiver"/>
</dbReference>
<evidence type="ECO:0000256" key="2">
    <source>
        <dbReference type="ARBA" id="ARBA00022840"/>
    </source>
</evidence>
<feature type="domain" description="Response regulatory" evidence="6">
    <location>
        <begin position="34"/>
        <end position="147"/>
    </location>
</feature>
<keyword evidence="4" id="KW-0804">Transcription</keyword>
<name>A0A381QSX0_9ZZZZ</name>
<evidence type="ECO:0000259" key="6">
    <source>
        <dbReference type="PROSITE" id="PS50110"/>
    </source>
</evidence>
<dbReference type="InterPro" id="IPR011006">
    <property type="entry name" value="CheY-like_superfamily"/>
</dbReference>
<dbReference type="PROSITE" id="PS00675">
    <property type="entry name" value="SIGMA54_INTERACT_1"/>
    <property type="match status" value="1"/>
</dbReference>
<dbReference type="PROSITE" id="PS50045">
    <property type="entry name" value="SIGMA54_INTERACT_4"/>
    <property type="match status" value="1"/>
</dbReference>
<dbReference type="GO" id="GO:0000160">
    <property type="term" value="P:phosphorelay signal transduction system"/>
    <property type="evidence" value="ECO:0007669"/>
    <property type="project" value="InterPro"/>
</dbReference>
<evidence type="ECO:0000259" key="5">
    <source>
        <dbReference type="PROSITE" id="PS50045"/>
    </source>
</evidence>
<dbReference type="Pfam" id="PF00072">
    <property type="entry name" value="Response_reg"/>
    <property type="match status" value="1"/>
</dbReference>
<gene>
    <name evidence="7" type="ORF">METZ01_LOCUS34918</name>
</gene>
<dbReference type="Pfam" id="PF25601">
    <property type="entry name" value="AAA_lid_14"/>
    <property type="match status" value="1"/>
</dbReference>
<dbReference type="EMBL" id="UINC01001489">
    <property type="protein sequence ID" value="SUZ82064.1"/>
    <property type="molecule type" value="Genomic_DNA"/>
</dbReference>
<dbReference type="GO" id="GO:0006355">
    <property type="term" value="P:regulation of DNA-templated transcription"/>
    <property type="evidence" value="ECO:0007669"/>
    <property type="project" value="InterPro"/>
</dbReference>
<dbReference type="SUPFAM" id="SSF52540">
    <property type="entry name" value="P-loop containing nucleoside triphosphate hydrolases"/>
    <property type="match status" value="1"/>
</dbReference>
<keyword evidence="3" id="KW-0805">Transcription regulation</keyword>
<dbReference type="AlphaFoldDB" id="A0A381QSX0"/>
<evidence type="ECO:0008006" key="8">
    <source>
        <dbReference type="Google" id="ProtNLM"/>
    </source>
</evidence>